<keyword evidence="5 8" id="KW-0812">Transmembrane</keyword>
<feature type="transmembrane region" description="Helical" evidence="8">
    <location>
        <begin position="223"/>
        <end position="250"/>
    </location>
</feature>
<evidence type="ECO:0000256" key="3">
    <source>
        <dbReference type="ARBA" id="ARBA00022448"/>
    </source>
</evidence>
<dbReference type="AlphaFoldDB" id="A0AA45KGY9"/>
<proteinExistence type="inferred from homology"/>
<comment type="subcellular location">
    <subcellularLocation>
        <location evidence="1">Cell membrane</location>
        <topology evidence="1">Multi-pass membrane protein</topology>
    </subcellularLocation>
</comment>
<comment type="similarity">
    <text evidence="2">Belongs to the binding-protein-dependent transport system permease family. FecCD subfamily.</text>
</comment>
<dbReference type="InterPro" id="IPR037294">
    <property type="entry name" value="ABC_BtuC-like"/>
</dbReference>
<dbReference type="GO" id="GO:0005886">
    <property type="term" value="C:plasma membrane"/>
    <property type="evidence" value="ECO:0007669"/>
    <property type="project" value="UniProtKB-SubCell"/>
</dbReference>
<keyword evidence="3" id="KW-0813">Transport</keyword>
<dbReference type="EMBL" id="CP070872">
    <property type="protein sequence ID" value="QSE77170.1"/>
    <property type="molecule type" value="Genomic_DNA"/>
</dbReference>
<name>A0AA45KGY9_9LACT</name>
<dbReference type="InterPro" id="IPR000522">
    <property type="entry name" value="ABC_transptr_permease_BtuC"/>
</dbReference>
<evidence type="ECO:0000313" key="10">
    <source>
        <dbReference type="Proteomes" id="UP000663608"/>
    </source>
</evidence>
<evidence type="ECO:0000256" key="5">
    <source>
        <dbReference type="ARBA" id="ARBA00022692"/>
    </source>
</evidence>
<feature type="transmembrane region" description="Helical" evidence="8">
    <location>
        <begin position="137"/>
        <end position="158"/>
    </location>
</feature>
<evidence type="ECO:0000256" key="6">
    <source>
        <dbReference type="ARBA" id="ARBA00022989"/>
    </source>
</evidence>
<evidence type="ECO:0000256" key="4">
    <source>
        <dbReference type="ARBA" id="ARBA00022475"/>
    </source>
</evidence>
<evidence type="ECO:0000256" key="2">
    <source>
        <dbReference type="ARBA" id="ARBA00007935"/>
    </source>
</evidence>
<reference evidence="9 10" key="1">
    <citation type="submission" date="2021-02" db="EMBL/GenBank/DDBJ databases">
        <title>Complete genome sequence of Lactococcus lactis strain K_LL004.</title>
        <authorList>
            <person name="Kim H.B."/>
        </authorList>
    </citation>
    <scope>NUCLEOTIDE SEQUENCE [LARGE SCALE GENOMIC DNA]</scope>
    <source>
        <strain evidence="9 10">K_LL004</strain>
    </source>
</reference>
<feature type="transmembrane region" description="Helical" evidence="8">
    <location>
        <begin position="291"/>
        <end position="311"/>
    </location>
</feature>
<dbReference type="Gene3D" id="1.10.3470.10">
    <property type="entry name" value="ABC transporter involved in vitamin B12 uptake, BtuC"/>
    <property type="match status" value="1"/>
</dbReference>
<dbReference type="Pfam" id="PF01032">
    <property type="entry name" value="FecCD"/>
    <property type="match status" value="1"/>
</dbReference>
<dbReference type="RefSeq" id="WP_075524844.1">
    <property type="nucleotide sequence ID" value="NZ_BNDT01000002.1"/>
</dbReference>
<sequence length="316" mass="34271">MPRKRFMLIFLALVFSLLFLSVLYLMLGNKNVPLTELSANEMVLQLRVPRLLSLYLTGFLLAISGFLVQIMTRNPIAEMATLGISGGSSLALSVLLTFGLSTNDSVSTLVSALGAFLALCIVMLLTARTHFQPLKVVLVGTSVGLFATSLASSLTFATHHTQSYFLWIVGSFSGVTQMKVELMAVVSVIFLLLLFLFSNQIKLLTFGDEMATSLGVSVNRVRLIIMLLVALASGVTVAAVGVISFVGLIAPHIAKRFVRNNFWQTIVLSVLAGCLLLVMADLAARNLFKPYEFPAGSLTMLLGAPFFLWIITKEAK</sequence>
<dbReference type="PANTHER" id="PTHR30472">
    <property type="entry name" value="FERRIC ENTEROBACTIN TRANSPORT SYSTEM PERMEASE PROTEIN"/>
    <property type="match status" value="1"/>
</dbReference>
<keyword evidence="6 8" id="KW-1133">Transmembrane helix</keyword>
<keyword evidence="10" id="KW-1185">Reference proteome</keyword>
<dbReference type="GO" id="GO:0033214">
    <property type="term" value="P:siderophore-iron import into cell"/>
    <property type="evidence" value="ECO:0007669"/>
    <property type="project" value="TreeGrafter"/>
</dbReference>
<feature type="transmembrane region" description="Helical" evidence="8">
    <location>
        <begin position="79"/>
        <end position="100"/>
    </location>
</feature>
<dbReference type="CDD" id="cd06550">
    <property type="entry name" value="TM_ABC_iron-siderophores_like"/>
    <property type="match status" value="1"/>
</dbReference>
<keyword evidence="7 8" id="KW-0472">Membrane</keyword>
<evidence type="ECO:0000256" key="7">
    <source>
        <dbReference type="ARBA" id="ARBA00023136"/>
    </source>
</evidence>
<keyword evidence="4" id="KW-1003">Cell membrane</keyword>
<dbReference type="GO" id="GO:0022857">
    <property type="term" value="F:transmembrane transporter activity"/>
    <property type="evidence" value="ECO:0007669"/>
    <property type="project" value="InterPro"/>
</dbReference>
<dbReference type="KEGG" id="lti:JW886_02605"/>
<feature type="transmembrane region" description="Helical" evidence="8">
    <location>
        <begin position="106"/>
        <end position="125"/>
    </location>
</feature>
<feature type="transmembrane region" description="Helical" evidence="8">
    <location>
        <begin position="52"/>
        <end position="72"/>
    </location>
</feature>
<organism evidence="9 10">
    <name type="scientific">Lactococcus taiwanensis</name>
    <dbReference type="NCBI Taxonomy" id="1151742"/>
    <lineage>
        <taxon>Bacteria</taxon>
        <taxon>Bacillati</taxon>
        <taxon>Bacillota</taxon>
        <taxon>Bacilli</taxon>
        <taxon>Lactobacillales</taxon>
        <taxon>Streptococcaceae</taxon>
        <taxon>Lactococcus</taxon>
    </lineage>
</organism>
<protein>
    <submittedName>
        <fullName evidence="9">Iron ABC transporter permease</fullName>
    </submittedName>
</protein>
<dbReference type="PANTHER" id="PTHR30472:SF25">
    <property type="entry name" value="ABC TRANSPORTER PERMEASE PROTEIN MJ0876-RELATED"/>
    <property type="match status" value="1"/>
</dbReference>
<feature type="transmembrane region" description="Helical" evidence="8">
    <location>
        <begin position="262"/>
        <end position="284"/>
    </location>
</feature>
<evidence type="ECO:0000313" key="9">
    <source>
        <dbReference type="EMBL" id="QSE77170.1"/>
    </source>
</evidence>
<evidence type="ECO:0000256" key="1">
    <source>
        <dbReference type="ARBA" id="ARBA00004651"/>
    </source>
</evidence>
<evidence type="ECO:0000256" key="8">
    <source>
        <dbReference type="SAM" id="Phobius"/>
    </source>
</evidence>
<feature type="transmembrane region" description="Helical" evidence="8">
    <location>
        <begin position="178"/>
        <end position="197"/>
    </location>
</feature>
<dbReference type="SUPFAM" id="SSF81345">
    <property type="entry name" value="ABC transporter involved in vitamin B12 uptake, BtuC"/>
    <property type="match status" value="1"/>
</dbReference>
<dbReference type="Proteomes" id="UP000663608">
    <property type="component" value="Chromosome"/>
</dbReference>
<accession>A0AA45KGY9</accession>
<gene>
    <name evidence="9" type="ORF">JW886_02605</name>
</gene>